<dbReference type="GO" id="GO:0005634">
    <property type="term" value="C:nucleus"/>
    <property type="evidence" value="ECO:0007669"/>
    <property type="project" value="UniProtKB-SubCell"/>
</dbReference>
<name>A0AAD3Y7H3_NEPGR</name>
<dbReference type="PANTHER" id="PTHR18829:SF0">
    <property type="entry name" value="PROTEIN YAE1 HOMOLOG"/>
    <property type="match status" value="1"/>
</dbReference>
<dbReference type="InterPro" id="IPR038881">
    <property type="entry name" value="Yae1-like"/>
</dbReference>
<sequence>MNSAVGLRCRCRRRPLCSAVSTLSTPLVRRSSTSPPLWPPVQQSSIASPSPPVQPSARLPFFSPARPLHSAAAAHPALVHCLSAVASAAPTLSDGTQSCTGACSSQGSPCLSNRETVPSSTVNISKCDGDEMHEDGSLWGNSDEEADDALELDRQWQNRHDQFYNRGYRDGITAGQNASVQEGFNGGFKDSVLVGYKWGLVRGVTSSLAFLPDQMKAKMIETEESRREFRCLGESVQSISTEDALRLFHEDLDSDPQKQIGSTEDRHDRGTGFKLLEISYGKLLELAQNSPAVNVHMGTDEKKVSSQSSLP</sequence>
<feature type="compositionally biased region" description="Basic and acidic residues" evidence="5">
    <location>
        <begin position="127"/>
        <end position="136"/>
    </location>
</feature>
<evidence type="ECO:0000256" key="4">
    <source>
        <dbReference type="ARBA" id="ARBA00023242"/>
    </source>
</evidence>
<feature type="compositionally biased region" description="Polar residues" evidence="5">
    <location>
        <begin position="28"/>
        <end position="48"/>
    </location>
</feature>
<evidence type="ECO:0000256" key="1">
    <source>
        <dbReference type="ARBA" id="ARBA00004123"/>
    </source>
</evidence>
<dbReference type="Proteomes" id="UP001279734">
    <property type="component" value="Unassembled WGS sequence"/>
</dbReference>
<feature type="compositionally biased region" description="Polar residues" evidence="5">
    <location>
        <begin position="106"/>
        <end position="124"/>
    </location>
</feature>
<evidence type="ECO:0000256" key="3">
    <source>
        <dbReference type="ARBA" id="ARBA00022490"/>
    </source>
</evidence>
<feature type="region of interest" description="Disordered" evidence="5">
    <location>
        <begin position="291"/>
        <end position="311"/>
    </location>
</feature>
<keyword evidence="3" id="KW-0963">Cytoplasm</keyword>
<dbReference type="EMBL" id="BSYO01000037">
    <property type="protein sequence ID" value="GMH30074.1"/>
    <property type="molecule type" value="Genomic_DNA"/>
</dbReference>
<proteinExistence type="predicted"/>
<comment type="caution">
    <text evidence="7">The sequence shown here is derived from an EMBL/GenBank/DDBJ whole genome shotgun (WGS) entry which is preliminary data.</text>
</comment>
<dbReference type="Pfam" id="PF09811">
    <property type="entry name" value="Yae1_N"/>
    <property type="match status" value="1"/>
</dbReference>
<feature type="domain" description="Essential protein Yae1 N-terminal" evidence="6">
    <location>
        <begin position="167"/>
        <end position="204"/>
    </location>
</feature>
<evidence type="ECO:0000313" key="7">
    <source>
        <dbReference type="EMBL" id="GMH30074.1"/>
    </source>
</evidence>
<evidence type="ECO:0000313" key="8">
    <source>
        <dbReference type="Proteomes" id="UP001279734"/>
    </source>
</evidence>
<keyword evidence="4" id="KW-0539">Nucleus</keyword>
<feature type="region of interest" description="Disordered" evidence="5">
    <location>
        <begin position="106"/>
        <end position="143"/>
    </location>
</feature>
<comment type="subcellular location">
    <subcellularLocation>
        <location evidence="2">Cytoplasm</location>
    </subcellularLocation>
    <subcellularLocation>
        <location evidence="1">Nucleus</location>
    </subcellularLocation>
</comment>
<gene>
    <name evidence="7" type="ORF">Nepgr_031917</name>
</gene>
<dbReference type="GO" id="GO:0005737">
    <property type="term" value="C:cytoplasm"/>
    <property type="evidence" value="ECO:0007669"/>
    <property type="project" value="UniProtKB-SubCell"/>
</dbReference>
<dbReference type="AlphaFoldDB" id="A0AAD3Y7H3"/>
<dbReference type="PANTHER" id="PTHR18829">
    <property type="entry name" value="PROTEIN YAE1 HOMOLOG"/>
    <property type="match status" value="1"/>
</dbReference>
<evidence type="ECO:0000259" key="6">
    <source>
        <dbReference type="Pfam" id="PF09811"/>
    </source>
</evidence>
<evidence type="ECO:0000256" key="2">
    <source>
        <dbReference type="ARBA" id="ARBA00004496"/>
    </source>
</evidence>
<keyword evidence="8" id="KW-1185">Reference proteome</keyword>
<protein>
    <recommendedName>
        <fullName evidence="6">Essential protein Yae1 N-terminal domain-containing protein</fullName>
    </recommendedName>
</protein>
<reference evidence="7" key="1">
    <citation type="submission" date="2023-05" db="EMBL/GenBank/DDBJ databases">
        <title>Nepenthes gracilis genome sequencing.</title>
        <authorList>
            <person name="Fukushima K."/>
        </authorList>
    </citation>
    <scope>NUCLEOTIDE SEQUENCE</scope>
    <source>
        <strain evidence="7">SING2019-196</strain>
    </source>
</reference>
<dbReference type="InterPro" id="IPR019191">
    <property type="entry name" value="Essential_protein_Yae1_N"/>
</dbReference>
<feature type="region of interest" description="Disordered" evidence="5">
    <location>
        <begin position="28"/>
        <end position="54"/>
    </location>
</feature>
<accession>A0AAD3Y7H3</accession>
<evidence type="ECO:0000256" key="5">
    <source>
        <dbReference type="SAM" id="MobiDB-lite"/>
    </source>
</evidence>
<organism evidence="7 8">
    <name type="scientific">Nepenthes gracilis</name>
    <name type="common">Slender pitcher plant</name>
    <dbReference type="NCBI Taxonomy" id="150966"/>
    <lineage>
        <taxon>Eukaryota</taxon>
        <taxon>Viridiplantae</taxon>
        <taxon>Streptophyta</taxon>
        <taxon>Embryophyta</taxon>
        <taxon>Tracheophyta</taxon>
        <taxon>Spermatophyta</taxon>
        <taxon>Magnoliopsida</taxon>
        <taxon>eudicotyledons</taxon>
        <taxon>Gunneridae</taxon>
        <taxon>Pentapetalae</taxon>
        <taxon>Caryophyllales</taxon>
        <taxon>Nepenthaceae</taxon>
        <taxon>Nepenthes</taxon>
    </lineage>
</organism>